<dbReference type="AlphaFoldDB" id="A0AAW0BYX7"/>
<feature type="region of interest" description="Disordered" evidence="1">
    <location>
        <begin position="17"/>
        <end position="72"/>
    </location>
</feature>
<dbReference type="InterPro" id="IPR052670">
    <property type="entry name" value="UPF0654_domain"/>
</dbReference>
<feature type="compositionally biased region" description="Basic and acidic residues" evidence="1">
    <location>
        <begin position="21"/>
        <end position="39"/>
    </location>
</feature>
<organism evidence="2 3">
    <name type="scientific">Favolaschia claudopus</name>
    <dbReference type="NCBI Taxonomy" id="2862362"/>
    <lineage>
        <taxon>Eukaryota</taxon>
        <taxon>Fungi</taxon>
        <taxon>Dikarya</taxon>
        <taxon>Basidiomycota</taxon>
        <taxon>Agaricomycotina</taxon>
        <taxon>Agaricomycetes</taxon>
        <taxon>Agaricomycetidae</taxon>
        <taxon>Agaricales</taxon>
        <taxon>Marasmiineae</taxon>
        <taxon>Mycenaceae</taxon>
        <taxon>Favolaschia</taxon>
    </lineage>
</organism>
<keyword evidence="3" id="KW-1185">Reference proteome</keyword>
<feature type="region of interest" description="Disordered" evidence="1">
    <location>
        <begin position="113"/>
        <end position="133"/>
    </location>
</feature>
<accession>A0AAW0BYX7</accession>
<protein>
    <submittedName>
        <fullName evidence="2">Conidiation protein 6-domain-containing protein</fullName>
    </submittedName>
</protein>
<dbReference type="Pfam" id="PF10346">
    <property type="entry name" value="Con-6"/>
    <property type="match status" value="2"/>
</dbReference>
<dbReference type="Proteomes" id="UP001362999">
    <property type="component" value="Unassembled WGS sequence"/>
</dbReference>
<evidence type="ECO:0000256" key="1">
    <source>
        <dbReference type="SAM" id="MobiDB-lite"/>
    </source>
</evidence>
<gene>
    <name evidence="2" type="ORF">R3P38DRAFT_2923644</name>
</gene>
<dbReference type="PANTHER" id="PTHR36576">
    <property type="entry name" value="UPF0654 PROTEIN C11D3.01C-RELATED"/>
    <property type="match status" value="1"/>
</dbReference>
<sequence>MSSNDSNMHDVRVAAGLKSAIAREDVSDDAKARAQERLENMGAAETEDRLTPLDDEEYSTPTDTRAPSDDAKAHAREILEAAGYTVTSNEEEANTDEHQMRVLAGYKAALNNPRVSDKAKQHAREYLKQHGAQ</sequence>
<evidence type="ECO:0000313" key="2">
    <source>
        <dbReference type="EMBL" id="KAK7031451.1"/>
    </source>
</evidence>
<dbReference type="InterPro" id="IPR018824">
    <property type="entry name" value="Conidiation-specific_6"/>
</dbReference>
<reference evidence="2 3" key="1">
    <citation type="journal article" date="2024" name="J Genomics">
        <title>Draft genome sequencing and assembly of Favolaschia claudopus CIRM-BRFM 2984 isolated from oak limbs.</title>
        <authorList>
            <person name="Navarro D."/>
            <person name="Drula E."/>
            <person name="Chaduli D."/>
            <person name="Cazenave R."/>
            <person name="Ahrendt S."/>
            <person name="Wang J."/>
            <person name="Lipzen A."/>
            <person name="Daum C."/>
            <person name="Barry K."/>
            <person name="Grigoriev I.V."/>
            <person name="Favel A."/>
            <person name="Rosso M.N."/>
            <person name="Martin F."/>
        </authorList>
    </citation>
    <scope>NUCLEOTIDE SEQUENCE [LARGE SCALE GENOMIC DNA]</scope>
    <source>
        <strain evidence="2 3">CIRM-BRFM 2984</strain>
    </source>
</reference>
<feature type="compositionally biased region" description="Basic and acidic residues" evidence="1">
    <location>
        <begin position="115"/>
        <end position="133"/>
    </location>
</feature>
<comment type="caution">
    <text evidence="2">The sequence shown here is derived from an EMBL/GenBank/DDBJ whole genome shotgun (WGS) entry which is preliminary data.</text>
</comment>
<name>A0AAW0BYX7_9AGAR</name>
<proteinExistence type="predicted"/>
<dbReference type="PANTHER" id="PTHR36576:SF1">
    <property type="entry name" value="UPF0654 PROTEIN C11D3.01C-RELATED"/>
    <property type="match status" value="1"/>
</dbReference>
<evidence type="ECO:0000313" key="3">
    <source>
        <dbReference type="Proteomes" id="UP001362999"/>
    </source>
</evidence>
<dbReference type="GO" id="GO:0005737">
    <property type="term" value="C:cytoplasm"/>
    <property type="evidence" value="ECO:0007669"/>
    <property type="project" value="TreeGrafter"/>
</dbReference>
<dbReference type="EMBL" id="JAWWNJ010000024">
    <property type="protein sequence ID" value="KAK7031451.1"/>
    <property type="molecule type" value="Genomic_DNA"/>
</dbReference>